<dbReference type="Proteomes" id="UP000177029">
    <property type="component" value="Unassembled WGS sequence"/>
</dbReference>
<accession>A0A1F8DTK7</accession>
<comment type="caution">
    <text evidence="2">The sequence shown here is derived from an EMBL/GenBank/DDBJ whole genome shotgun (WGS) entry which is preliminary data.</text>
</comment>
<keyword evidence="1" id="KW-1133">Transmembrane helix</keyword>
<evidence type="ECO:0008006" key="4">
    <source>
        <dbReference type="Google" id="ProtNLM"/>
    </source>
</evidence>
<keyword evidence="1" id="KW-0812">Transmembrane</keyword>
<dbReference type="InterPro" id="IPR029044">
    <property type="entry name" value="Nucleotide-diphossugar_trans"/>
</dbReference>
<name>A0A1F8DTK7_9BACT</name>
<gene>
    <name evidence="2" type="ORF">A2755_02030</name>
</gene>
<feature type="transmembrane region" description="Helical" evidence="1">
    <location>
        <begin position="445"/>
        <end position="467"/>
    </location>
</feature>
<protein>
    <recommendedName>
        <fullName evidence="4">Glycosyltransferase 2-like domain-containing protein</fullName>
    </recommendedName>
</protein>
<keyword evidence="1" id="KW-0472">Membrane</keyword>
<dbReference type="Gene3D" id="3.90.550.10">
    <property type="entry name" value="Spore Coat Polysaccharide Biosynthesis Protein SpsA, Chain A"/>
    <property type="match status" value="1"/>
</dbReference>
<dbReference type="PANTHER" id="PTHR36851:SF1">
    <property type="entry name" value="GLYCO_TRANS_2-LIKE DOMAIN-CONTAINING PROTEIN"/>
    <property type="match status" value="1"/>
</dbReference>
<dbReference type="STRING" id="1802555.A2755_02030"/>
<organism evidence="2 3">
    <name type="scientific">Candidatus Wolfebacteria bacterium RIFCSPHIGHO2_01_FULL_48_22</name>
    <dbReference type="NCBI Taxonomy" id="1802555"/>
    <lineage>
        <taxon>Bacteria</taxon>
        <taxon>Candidatus Wolfeibacteriota</taxon>
    </lineage>
</organism>
<feature type="transmembrane region" description="Helical" evidence="1">
    <location>
        <begin position="44"/>
        <end position="62"/>
    </location>
</feature>
<dbReference type="EMBL" id="MGIP01000011">
    <property type="protein sequence ID" value="OGM91165.1"/>
    <property type="molecule type" value="Genomic_DNA"/>
</dbReference>
<evidence type="ECO:0000313" key="2">
    <source>
        <dbReference type="EMBL" id="OGM91165.1"/>
    </source>
</evidence>
<reference evidence="2 3" key="1">
    <citation type="journal article" date="2016" name="Nat. Commun.">
        <title>Thousands of microbial genomes shed light on interconnected biogeochemical processes in an aquifer system.</title>
        <authorList>
            <person name="Anantharaman K."/>
            <person name="Brown C.T."/>
            <person name="Hug L.A."/>
            <person name="Sharon I."/>
            <person name="Castelle C.J."/>
            <person name="Probst A.J."/>
            <person name="Thomas B.C."/>
            <person name="Singh A."/>
            <person name="Wilkins M.J."/>
            <person name="Karaoz U."/>
            <person name="Brodie E.L."/>
            <person name="Williams K.H."/>
            <person name="Hubbard S.S."/>
            <person name="Banfield J.F."/>
        </authorList>
    </citation>
    <scope>NUCLEOTIDE SEQUENCE [LARGE SCALE GENOMIC DNA]</scope>
</reference>
<dbReference type="AlphaFoldDB" id="A0A1F8DTK7"/>
<evidence type="ECO:0000313" key="3">
    <source>
        <dbReference type="Proteomes" id="UP000177029"/>
    </source>
</evidence>
<feature type="transmembrane region" description="Helical" evidence="1">
    <location>
        <begin position="12"/>
        <end position="38"/>
    </location>
</feature>
<sequence length="492" mass="57469">MTFYRWMEIVPALLVWGTLALLAALSFLLPAWIAVFIIIFDIYWFLKTLYFTIHLQSGYRLLRRNMRKNWLEELEKIRSWKEVEHLIVLPMYKEAYEVVRETFLQLAQSNYPKDKFHIVLGLEEKAGEHAQEVAKKIQEEFRDAFGSLLATTHPYGLPDEKPGKSSNETWAAKEAIKGCIDAKNIPYERVLVSTFDVDTQIYPDYFGILTYTFLTAPHPQRSSYQPVPFFLNNIFEAPALSRIIGFSGTFWHLMQQSMPEKLVTFSSHSMPLQPLIDVGFWQRDIVSEDSRIFFQCLLHFKGDWRTVPLFYPVSMDANVGASFWQTLVNLYKQQRRWAWGSENIAYLLNKFRENKSIPLYKKWYWGFQQLEGFHSWATNSLIIFSLGWLPLLIGGQQFRISILAYNLPSITSQIMMFTSIGIVTCIVLSVVLLPRSKPLKWYQYLYHAVSWVLTPITLTIFGAFPAIEAQTRLALSGEFRLDFWVTPKHRKK</sequence>
<evidence type="ECO:0000256" key="1">
    <source>
        <dbReference type="SAM" id="Phobius"/>
    </source>
</evidence>
<feature type="transmembrane region" description="Helical" evidence="1">
    <location>
        <begin position="376"/>
        <end position="394"/>
    </location>
</feature>
<proteinExistence type="predicted"/>
<dbReference type="SUPFAM" id="SSF53448">
    <property type="entry name" value="Nucleotide-diphospho-sugar transferases"/>
    <property type="match status" value="1"/>
</dbReference>
<feature type="transmembrane region" description="Helical" evidence="1">
    <location>
        <begin position="414"/>
        <end position="433"/>
    </location>
</feature>
<dbReference type="PANTHER" id="PTHR36851">
    <property type="entry name" value="UNNAMED PRODUCT"/>
    <property type="match status" value="1"/>
</dbReference>